<dbReference type="AlphaFoldDB" id="A0ABC8WY07"/>
<reference evidence="1" key="1">
    <citation type="submission" date="2024-10" db="EMBL/GenBank/DDBJ databases">
        <authorList>
            <person name="Ryan C."/>
        </authorList>
    </citation>
    <scope>NUCLEOTIDE SEQUENCE [LARGE SCALE GENOMIC DNA]</scope>
</reference>
<evidence type="ECO:0000313" key="1">
    <source>
        <dbReference type="EMBL" id="CAL4917590.1"/>
    </source>
</evidence>
<dbReference type="InterPro" id="IPR029058">
    <property type="entry name" value="AB_hydrolase_fold"/>
</dbReference>
<proteinExistence type="predicted"/>
<evidence type="ECO:0000313" key="2">
    <source>
        <dbReference type="Proteomes" id="UP001497457"/>
    </source>
</evidence>
<evidence type="ECO:0008006" key="3">
    <source>
        <dbReference type="Google" id="ProtNLM"/>
    </source>
</evidence>
<dbReference type="SUPFAM" id="SSF53474">
    <property type="entry name" value="alpha/beta-Hydrolases"/>
    <property type="match status" value="1"/>
</dbReference>
<dbReference type="PANTHER" id="PTHR11440">
    <property type="entry name" value="LECITHIN-CHOLESTEROL ACYLTRANSFERASE-RELATED"/>
    <property type="match status" value="1"/>
</dbReference>
<dbReference type="Gene3D" id="3.40.50.1820">
    <property type="entry name" value="alpha/beta hydrolase"/>
    <property type="match status" value="1"/>
</dbReference>
<gene>
    <name evidence="1" type="ORF">URODEC1_LOCUS18658</name>
</gene>
<dbReference type="EMBL" id="OZ075123">
    <property type="protein sequence ID" value="CAL4917590.1"/>
    <property type="molecule type" value="Genomic_DNA"/>
</dbReference>
<dbReference type="Pfam" id="PF02450">
    <property type="entry name" value="LCAT"/>
    <property type="match status" value="1"/>
</dbReference>
<dbReference type="Proteomes" id="UP001497457">
    <property type="component" value="Chromosome 13rd"/>
</dbReference>
<keyword evidence="2" id="KW-1185">Reference proteome</keyword>
<protein>
    <recommendedName>
        <fullName evidence="3">Lecithin-cholesterol acyltransferase-like 1</fullName>
    </recommendedName>
</protein>
<dbReference type="InterPro" id="IPR003386">
    <property type="entry name" value="LACT/PDAT_acylTrfase"/>
</dbReference>
<sequence>MDAHAQLLLVLLVGWASWPFFAGSLACGASVLHPVVLLPGFGCSQLDARLTDAFDPASWAPSCCGGVLRGTKKGWFRLWNNHTALQEDLALVPCYAELLRLVYDPAGGDYRNVPGVETSVVAFGTTRGFGYGDPAMRNFCMEKVVQALEAVGYREGETLFGAPYDFRYAPAPPGQANGEFSRFLSSLTALVEQASEKNGDKPAILVTHSFGGLHANAFLRRSPLAWRRRYVKHFVMVSAGAGGAVPLLQFGGGSSSPSSPPADPLSFANTTRSFAGAFSVLPSPKVFGHAPLVITRARNYSAYDIPEYLRACGFSGDEVARYVARVLPVTLGFGAPAVPMTCVNGVGVPTAETLVYWDGDFGAAAEPDEVVYGDGDGATNVASLLAMDTLIGADPEQGYFKSVLIRNTSHGGAISDGFALDRLVSEVLEANRDILGQFVPVSK</sequence>
<name>A0ABC8WY07_9POAL</name>
<accession>A0ABC8WY07</accession>
<organism evidence="1 2">
    <name type="scientific">Urochloa decumbens</name>
    <dbReference type="NCBI Taxonomy" id="240449"/>
    <lineage>
        <taxon>Eukaryota</taxon>
        <taxon>Viridiplantae</taxon>
        <taxon>Streptophyta</taxon>
        <taxon>Embryophyta</taxon>
        <taxon>Tracheophyta</taxon>
        <taxon>Spermatophyta</taxon>
        <taxon>Magnoliopsida</taxon>
        <taxon>Liliopsida</taxon>
        <taxon>Poales</taxon>
        <taxon>Poaceae</taxon>
        <taxon>PACMAD clade</taxon>
        <taxon>Panicoideae</taxon>
        <taxon>Panicodae</taxon>
        <taxon>Paniceae</taxon>
        <taxon>Melinidinae</taxon>
        <taxon>Urochloa</taxon>
    </lineage>
</organism>